<name>A0A6L9U8U7_9HYPH</name>
<evidence type="ECO:0000313" key="3">
    <source>
        <dbReference type="Proteomes" id="UP000483035"/>
    </source>
</evidence>
<keyword evidence="1" id="KW-0812">Transmembrane</keyword>
<accession>A0A6L9U8U7</accession>
<evidence type="ECO:0000256" key="1">
    <source>
        <dbReference type="SAM" id="Phobius"/>
    </source>
</evidence>
<feature type="transmembrane region" description="Helical" evidence="1">
    <location>
        <begin position="39"/>
        <end position="61"/>
    </location>
</feature>
<gene>
    <name evidence="2" type="ORF">GR212_15245</name>
</gene>
<protein>
    <submittedName>
        <fullName evidence="2">Uncharacterized protein</fullName>
    </submittedName>
</protein>
<keyword evidence="1" id="KW-1133">Transmembrane helix</keyword>
<dbReference type="Proteomes" id="UP000483035">
    <property type="component" value="Unassembled WGS sequence"/>
</dbReference>
<dbReference type="RefSeq" id="WP_163987427.1">
    <property type="nucleotide sequence ID" value="NZ_WUEY01000006.1"/>
</dbReference>
<reference evidence="2 3" key="1">
    <citation type="submission" date="2019-12" db="EMBL/GenBank/DDBJ databases">
        <title>Rhizobium genotypes associated with high levels of biological nitrogen fixation by grain legumes in a temperate-maritime cropping system.</title>
        <authorList>
            <person name="Maluk M."/>
            <person name="Francesc Ferrando Molina F."/>
            <person name="Lopez Del Egido L."/>
            <person name="Lafos M."/>
            <person name="Langarica-Fuentes A."/>
            <person name="Gebre Yohannes G."/>
            <person name="Young M.W."/>
            <person name="Martin P."/>
            <person name="Gantlett R."/>
            <person name="Kenicer G."/>
            <person name="Hawes C."/>
            <person name="Begg G.S."/>
            <person name="Quilliam R.S."/>
            <person name="Squire G.R."/>
            <person name="Poole P.S."/>
            <person name="Young P.W."/>
            <person name="Iannetta P.M."/>
            <person name="James E.K."/>
        </authorList>
    </citation>
    <scope>NUCLEOTIDE SEQUENCE [LARGE SCALE GENOMIC DNA]</scope>
    <source>
        <strain evidence="2 3">JHI1118</strain>
    </source>
</reference>
<organism evidence="2 3">
    <name type="scientific">Rhizobium lusitanum</name>
    <dbReference type="NCBI Taxonomy" id="293958"/>
    <lineage>
        <taxon>Bacteria</taxon>
        <taxon>Pseudomonadati</taxon>
        <taxon>Pseudomonadota</taxon>
        <taxon>Alphaproteobacteria</taxon>
        <taxon>Hyphomicrobiales</taxon>
        <taxon>Rhizobiaceae</taxon>
        <taxon>Rhizobium/Agrobacterium group</taxon>
        <taxon>Rhizobium</taxon>
    </lineage>
</organism>
<dbReference type="EMBL" id="WUEY01000006">
    <property type="protein sequence ID" value="NEI70938.1"/>
    <property type="molecule type" value="Genomic_DNA"/>
</dbReference>
<evidence type="ECO:0000313" key="2">
    <source>
        <dbReference type="EMBL" id="NEI70938.1"/>
    </source>
</evidence>
<dbReference type="AlphaFoldDB" id="A0A6L9U8U7"/>
<comment type="caution">
    <text evidence="2">The sequence shown here is derived from an EMBL/GenBank/DDBJ whole genome shotgun (WGS) entry which is preliminary data.</text>
</comment>
<keyword evidence="1" id="KW-0472">Membrane</keyword>
<sequence>MAINEYLDALGIKVGVVVAGFMGGVLRGLSRRRYTAREIFVTPIVGAIAAAYMTEPVLFYLRAINWPLPDRDITATNVSAFIVGIGGMWVSDLVFEIVSRWVRGGKPGP</sequence>
<feature type="transmembrane region" description="Helical" evidence="1">
    <location>
        <begin position="6"/>
        <end position="27"/>
    </location>
</feature>
<feature type="transmembrane region" description="Helical" evidence="1">
    <location>
        <begin position="73"/>
        <end position="95"/>
    </location>
</feature>
<proteinExistence type="predicted"/>